<dbReference type="SUPFAM" id="SSF82171">
    <property type="entry name" value="DPP6 N-terminal domain-like"/>
    <property type="match status" value="1"/>
</dbReference>
<dbReference type="InterPro" id="IPR001375">
    <property type="entry name" value="Peptidase_S9_cat"/>
</dbReference>
<evidence type="ECO:0000256" key="2">
    <source>
        <dbReference type="ARBA" id="ARBA00022801"/>
    </source>
</evidence>
<accession>A0A3M6WZ40</accession>
<sequence>MSFIQTLLSLPDPTCPQISPDGQRIVYSTSLPYGHKTGDHFRSTLWLAKTGKRDSARPVTSGEFNDREPRWCPDGKGIVFLSDRGKGGESCAVYALAFEEEGGEIPGEVWPVTEEGNLRAIDRLEVLPNGDSGGREGGKIVYLSADEKCEEVKAREREKDDARVWGEDWPYNRLRMVDLDSKRSTTLVSEDVHLTDFACSEDGSKVAVGYVRNPDPEAKYLYGTTVAVYDLGTKELTEVCHFATYITDLTWVGRSLYFIGPADETTAASSQMVFRIDPSTGIQWTGYTKQAYGEVNCAMRLKRLGTALAVGIQDGMADEIHLLEGRESRTLFTRTQSLEAWDAIFRPDSDDEIILALTASSPSRPTELYTTAVSSSLGGGGGGGGAPLTPLSTHGKNLTTAYPDEVASTHCEFLTCRSADGTVQLDAALFLPTPKPADHPPTNPTPPSSNKPFPTLVALHGGPYYRFTSHFAHLTPHSIFTALPLSAGYAILLPNYRGSSGRGRTFAEFGKNGGSGQEGYEDVMTMTTHAIREGYVDPARVGVGGWSQGGFLSYLCGVRNRGCGYGRRRSGGEGDEDEGRGSAEGGGGGGGAGGGERKEGGGGDRRWRFRFAIPGAGVSDCDTLCLTSDIGCVQGQLAGSGEPPWRLGKDDVRNRATSAIWEVKEAVENGVEIPPILILHGEKDERVPLEQGTGMRRALEGIGVPCEFVVYPREGHFIRERRHLVDIAERSLRFVEKYIGGTHEKESK</sequence>
<dbReference type="SUPFAM" id="SSF53474">
    <property type="entry name" value="alpha/beta-Hydrolases"/>
    <property type="match status" value="1"/>
</dbReference>
<evidence type="ECO:0000256" key="4">
    <source>
        <dbReference type="ARBA" id="ARBA00032829"/>
    </source>
</evidence>
<feature type="domain" description="Peptidase S9 prolyl oligopeptidase catalytic" evidence="6">
    <location>
        <begin position="485"/>
        <end position="556"/>
    </location>
</feature>
<evidence type="ECO:0000313" key="7">
    <source>
        <dbReference type="EMBL" id="RMX71703.1"/>
    </source>
</evidence>
<dbReference type="Gene3D" id="2.120.10.30">
    <property type="entry name" value="TolB, C-terminal domain"/>
    <property type="match status" value="1"/>
</dbReference>
<feature type="region of interest" description="Disordered" evidence="5">
    <location>
        <begin position="566"/>
        <end position="605"/>
    </location>
</feature>
<reference evidence="9 10" key="1">
    <citation type="journal article" date="2018" name="BMC Genomics">
        <title>Genomic evidence for intraspecific hybridization in a clonal and extremely halotolerant yeast.</title>
        <authorList>
            <person name="Gostincar C."/>
            <person name="Stajich J.E."/>
            <person name="Zupancic J."/>
            <person name="Zalar P."/>
            <person name="Gunde-Cimerman N."/>
        </authorList>
    </citation>
    <scope>NUCLEOTIDE SEQUENCE [LARGE SCALE GENOMIC DNA]</scope>
    <source>
        <strain evidence="8 10">EXF-6654</strain>
        <strain evidence="7 9">EXF-6656</strain>
    </source>
</reference>
<dbReference type="GO" id="GO:0006508">
    <property type="term" value="P:proteolysis"/>
    <property type="evidence" value="ECO:0007669"/>
    <property type="project" value="InterPro"/>
</dbReference>
<keyword evidence="3" id="KW-0720">Serine protease</keyword>
<dbReference type="EMBL" id="QWIJ01002582">
    <property type="protein sequence ID" value="RMX71703.1"/>
    <property type="molecule type" value="Genomic_DNA"/>
</dbReference>
<gene>
    <name evidence="8" type="ORF">D0868_15597</name>
    <name evidence="7" type="ORF">D0869_15362</name>
</gene>
<comment type="caution">
    <text evidence="8">The sequence shown here is derived from an EMBL/GenBank/DDBJ whole genome shotgun (WGS) entry which is preliminary data.</text>
</comment>
<feature type="compositionally biased region" description="Basic and acidic residues" evidence="5">
    <location>
        <begin position="595"/>
        <end position="605"/>
    </location>
</feature>
<dbReference type="InterPro" id="IPR029058">
    <property type="entry name" value="AB_hydrolase_fold"/>
</dbReference>
<dbReference type="InterPro" id="IPR011042">
    <property type="entry name" value="6-blade_b-propeller_TolB-like"/>
</dbReference>
<dbReference type="InterPro" id="IPR011659">
    <property type="entry name" value="WD40"/>
</dbReference>
<name>A0A3M6WZ40_HORWE</name>
<protein>
    <recommendedName>
        <fullName evidence="4">Dipeptidyl-peptidase V</fullName>
    </recommendedName>
</protein>
<dbReference type="GO" id="GO:0004252">
    <property type="term" value="F:serine-type endopeptidase activity"/>
    <property type="evidence" value="ECO:0007669"/>
    <property type="project" value="TreeGrafter"/>
</dbReference>
<dbReference type="PANTHER" id="PTHR42776:SF27">
    <property type="entry name" value="DIPEPTIDYL PEPTIDASE FAMILY MEMBER 6"/>
    <property type="match status" value="1"/>
</dbReference>
<dbReference type="EMBL" id="QWIK01002706">
    <property type="protein sequence ID" value="RMX83782.1"/>
    <property type="molecule type" value="Genomic_DNA"/>
</dbReference>
<dbReference type="Pfam" id="PF07676">
    <property type="entry name" value="PD40"/>
    <property type="match status" value="1"/>
</dbReference>
<dbReference type="Proteomes" id="UP000281245">
    <property type="component" value="Unassembled WGS sequence"/>
</dbReference>
<evidence type="ECO:0000313" key="10">
    <source>
        <dbReference type="Proteomes" id="UP000282582"/>
    </source>
</evidence>
<dbReference type="Pfam" id="PF00326">
    <property type="entry name" value="Peptidase_S9"/>
    <property type="match status" value="2"/>
</dbReference>
<organism evidence="8 10">
    <name type="scientific">Hortaea werneckii</name>
    <name type="common">Black yeast</name>
    <name type="synonym">Cladosporium werneckii</name>
    <dbReference type="NCBI Taxonomy" id="91943"/>
    <lineage>
        <taxon>Eukaryota</taxon>
        <taxon>Fungi</taxon>
        <taxon>Dikarya</taxon>
        <taxon>Ascomycota</taxon>
        <taxon>Pezizomycotina</taxon>
        <taxon>Dothideomycetes</taxon>
        <taxon>Dothideomycetidae</taxon>
        <taxon>Mycosphaerellales</taxon>
        <taxon>Teratosphaeriaceae</taxon>
        <taxon>Hortaea</taxon>
    </lineage>
</organism>
<keyword evidence="2" id="KW-0378">Hydrolase</keyword>
<dbReference type="OrthoDB" id="43744at2759"/>
<evidence type="ECO:0000256" key="5">
    <source>
        <dbReference type="SAM" id="MobiDB-lite"/>
    </source>
</evidence>
<evidence type="ECO:0000256" key="1">
    <source>
        <dbReference type="ARBA" id="ARBA00010040"/>
    </source>
</evidence>
<evidence type="ECO:0000259" key="6">
    <source>
        <dbReference type="Pfam" id="PF00326"/>
    </source>
</evidence>
<evidence type="ECO:0000313" key="8">
    <source>
        <dbReference type="EMBL" id="RMX83782.1"/>
    </source>
</evidence>
<dbReference type="Gene3D" id="3.40.50.1820">
    <property type="entry name" value="alpha/beta hydrolase"/>
    <property type="match status" value="1"/>
</dbReference>
<comment type="similarity">
    <text evidence="1">Belongs to the peptidase S9C family.</text>
</comment>
<keyword evidence="3" id="KW-0645">Protease</keyword>
<evidence type="ECO:0000313" key="9">
    <source>
        <dbReference type="Proteomes" id="UP000281245"/>
    </source>
</evidence>
<dbReference type="PANTHER" id="PTHR42776">
    <property type="entry name" value="SERINE PEPTIDASE S9 FAMILY MEMBER"/>
    <property type="match status" value="1"/>
</dbReference>
<dbReference type="AlphaFoldDB" id="A0A3M6WZ40"/>
<evidence type="ECO:0000256" key="3">
    <source>
        <dbReference type="ARBA" id="ARBA00022825"/>
    </source>
</evidence>
<feature type="compositionally biased region" description="Gly residues" evidence="5">
    <location>
        <begin position="582"/>
        <end position="594"/>
    </location>
</feature>
<proteinExistence type="inferred from homology"/>
<feature type="domain" description="Peptidase S9 prolyl oligopeptidase catalytic" evidence="6">
    <location>
        <begin position="605"/>
        <end position="741"/>
    </location>
</feature>
<dbReference type="Proteomes" id="UP000282582">
    <property type="component" value="Unassembled WGS sequence"/>
</dbReference>